<dbReference type="Pfam" id="PF07977">
    <property type="entry name" value="FabA"/>
    <property type="match status" value="1"/>
</dbReference>
<dbReference type="Proteomes" id="UP000009229">
    <property type="component" value="Chromosome"/>
</dbReference>
<evidence type="ECO:0000256" key="4">
    <source>
        <dbReference type="ARBA" id="ARBA00022490"/>
    </source>
</evidence>
<keyword evidence="12" id="KW-1185">Reference proteome</keyword>
<dbReference type="EMBL" id="CP002770">
    <property type="protein sequence ID" value="AEG16854.1"/>
    <property type="molecule type" value="Genomic_DNA"/>
</dbReference>
<comment type="similarity">
    <text evidence="3 10">Belongs to the thioester dehydratase family. FabZ subfamily.</text>
</comment>
<dbReference type="GO" id="GO:0016020">
    <property type="term" value="C:membrane"/>
    <property type="evidence" value="ECO:0007669"/>
    <property type="project" value="GOC"/>
</dbReference>
<dbReference type="PANTHER" id="PTHR30272">
    <property type="entry name" value="3-HYDROXYACYL-[ACYL-CARRIER-PROTEIN] DEHYDRATASE"/>
    <property type="match status" value="1"/>
</dbReference>
<dbReference type="InterPro" id="IPR029069">
    <property type="entry name" value="HotDog_dom_sf"/>
</dbReference>
<dbReference type="NCBIfam" id="NF000582">
    <property type="entry name" value="PRK00006.1"/>
    <property type="match status" value="1"/>
</dbReference>
<sequence>MSHRLRPEKRMLDVQSIQKILPHRYPFLLVDRIVEVEEGKRAVGIKNVTINEPFFAGHFPGHPVMPGVLIIEAMAQVGAVALLQMPEFAGKLALFAGIDKARFRRQVVPGDQLHIEVQILKMRGNIGRAAGRALVGDQLAAEAELIFAVEQGS</sequence>
<dbReference type="GO" id="GO:0019171">
    <property type="term" value="F:(3R)-hydroxyacyl-[acyl-carrier-protein] dehydratase activity"/>
    <property type="evidence" value="ECO:0007669"/>
    <property type="project" value="UniProtKB-EC"/>
</dbReference>
<keyword evidence="5 10" id="KW-0444">Lipid biosynthesis</keyword>
<evidence type="ECO:0000256" key="5">
    <source>
        <dbReference type="ARBA" id="ARBA00022516"/>
    </source>
</evidence>
<evidence type="ECO:0000313" key="11">
    <source>
        <dbReference type="EMBL" id="AEG16854.1"/>
    </source>
</evidence>
<keyword evidence="4 10" id="KW-0963">Cytoplasm</keyword>
<evidence type="ECO:0000256" key="9">
    <source>
        <dbReference type="ARBA" id="ARBA00025049"/>
    </source>
</evidence>
<accession>A0AAU8PZN5</accession>
<evidence type="ECO:0000256" key="3">
    <source>
        <dbReference type="ARBA" id="ARBA00009174"/>
    </source>
</evidence>
<dbReference type="NCBIfam" id="TIGR01750">
    <property type="entry name" value="fabZ"/>
    <property type="match status" value="1"/>
</dbReference>
<dbReference type="FunFam" id="3.10.129.10:FF:000001">
    <property type="entry name" value="3-hydroxyacyl-[acyl-carrier-protein] dehydratase FabZ"/>
    <property type="match status" value="1"/>
</dbReference>
<evidence type="ECO:0000256" key="8">
    <source>
        <dbReference type="ARBA" id="ARBA00023239"/>
    </source>
</evidence>
<dbReference type="EC" id="4.2.1.59" evidence="10"/>
<dbReference type="PANTHER" id="PTHR30272:SF1">
    <property type="entry name" value="3-HYDROXYACYL-[ACYL-CARRIER-PROTEIN] DEHYDRATASE"/>
    <property type="match status" value="1"/>
</dbReference>
<dbReference type="GO" id="GO:0006633">
    <property type="term" value="P:fatty acid biosynthetic process"/>
    <property type="evidence" value="ECO:0007669"/>
    <property type="project" value="UniProtKB-UniRule"/>
</dbReference>
<name>A0AAU8PZN5_DESK7</name>
<proteinExistence type="inferred from homology"/>
<organism evidence="11 12">
    <name type="scientific">Desulfofundulus kuznetsovii (strain DSM 6115 / VKM B-1805 / 17)</name>
    <name type="common">Desulfotomaculum kuznetsovii</name>
    <dbReference type="NCBI Taxonomy" id="760568"/>
    <lineage>
        <taxon>Bacteria</taxon>
        <taxon>Bacillati</taxon>
        <taxon>Bacillota</taxon>
        <taxon>Clostridia</taxon>
        <taxon>Eubacteriales</taxon>
        <taxon>Peptococcaceae</taxon>
        <taxon>Desulfofundulus</taxon>
    </lineage>
</organism>
<keyword evidence="6 10" id="KW-0441">Lipid A biosynthesis</keyword>
<comment type="subcellular location">
    <subcellularLocation>
        <location evidence="2 10">Cytoplasm</location>
    </subcellularLocation>
</comment>
<dbReference type="GO" id="GO:0005737">
    <property type="term" value="C:cytoplasm"/>
    <property type="evidence" value="ECO:0007669"/>
    <property type="project" value="UniProtKB-SubCell"/>
</dbReference>
<dbReference type="HAMAP" id="MF_00406">
    <property type="entry name" value="FabZ"/>
    <property type="match status" value="1"/>
</dbReference>
<keyword evidence="8 10" id="KW-0456">Lyase</keyword>
<comment type="function">
    <text evidence="9 10">Involved in unsaturated fatty acids biosynthesis. Catalyzes the dehydration of short chain beta-hydroxyacyl-ACPs and long chain saturated and unsaturated beta-hydroxyacyl-ACPs.</text>
</comment>
<feature type="active site" evidence="10">
    <location>
        <position position="58"/>
    </location>
</feature>
<gene>
    <name evidence="10" type="primary">fabZ</name>
    <name evidence="11" type="ordered locus">Desku_3370</name>
</gene>
<evidence type="ECO:0000313" key="12">
    <source>
        <dbReference type="Proteomes" id="UP000009229"/>
    </source>
</evidence>
<dbReference type="Gene3D" id="3.10.129.10">
    <property type="entry name" value="Hotdog Thioesterase"/>
    <property type="match status" value="1"/>
</dbReference>
<dbReference type="GO" id="GO:0009245">
    <property type="term" value="P:lipid A biosynthetic process"/>
    <property type="evidence" value="ECO:0007669"/>
    <property type="project" value="UniProtKB-UniRule"/>
</dbReference>
<comment type="catalytic activity">
    <reaction evidence="1 10">
        <text>a (3R)-hydroxyacyl-[ACP] = a (2E)-enoyl-[ACP] + H2O</text>
        <dbReference type="Rhea" id="RHEA:13097"/>
        <dbReference type="Rhea" id="RHEA-COMP:9925"/>
        <dbReference type="Rhea" id="RHEA-COMP:9945"/>
        <dbReference type="ChEBI" id="CHEBI:15377"/>
        <dbReference type="ChEBI" id="CHEBI:78784"/>
        <dbReference type="ChEBI" id="CHEBI:78827"/>
        <dbReference type="EC" id="4.2.1.59"/>
    </reaction>
</comment>
<dbReference type="KEGG" id="dku:Desku_3370"/>
<dbReference type="AlphaFoldDB" id="A0AAU8PZN5"/>
<evidence type="ECO:0000256" key="1">
    <source>
        <dbReference type="ARBA" id="ARBA00001055"/>
    </source>
</evidence>
<dbReference type="CDD" id="cd01288">
    <property type="entry name" value="FabZ"/>
    <property type="match status" value="1"/>
</dbReference>
<protein>
    <recommendedName>
        <fullName evidence="10">3-hydroxyacyl-[acyl-carrier-protein] dehydratase FabZ</fullName>
        <ecNumber evidence="10">4.2.1.59</ecNumber>
    </recommendedName>
    <alternativeName>
        <fullName evidence="10">(3R)-hydroxymyristoyl-[acyl-carrier-protein] dehydratase</fullName>
        <shortName evidence="10">(3R)-hydroxymyristoyl-ACP dehydrase</shortName>
    </alternativeName>
    <alternativeName>
        <fullName evidence="10">Beta-hydroxyacyl-ACP dehydratase</fullName>
    </alternativeName>
</protein>
<dbReference type="InterPro" id="IPR013114">
    <property type="entry name" value="FabA_FabZ"/>
</dbReference>
<dbReference type="SUPFAM" id="SSF54637">
    <property type="entry name" value="Thioesterase/thiol ester dehydrase-isomerase"/>
    <property type="match status" value="1"/>
</dbReference>
<evidence type="ECO:0000256" key="2">
    <source>
        <dbReference type="ARBA" id="ARBA00004496"/>
    </source>
</evidence>
<evidence type="ECO:0000256" key="6">
    <source>
        <dbReference type="ARBA" id="ARBA00022556"/>
    </source>
</evidence>
<evidence type="ECO:0000256" key="7">
    <source>
        <dbReference type="ARBA" id="ARBA00023098"/>
    </source>
</evidence>
<reference evidence="12" key="1">
    <citation type="submission" date="2011-05" db="EMBL/GenBank/DDBJ databases">
        <title>Complete sequence of Desulfotomaculum kuznetsovii DSM 6115.</title>
        <authorList>
            <person name="Lucas S."/>
            <person name="Han J."/>
            <person name="Lapidus A."/>
            <person name="Cheng J.-F."/>
            <person name="Goodwin L."/>
            <person name="Pitluck S."/>
            <person name="Peters L."/>
            <person name="Mikhailova N."/>
            <person name="Lu M."/>
            <person name="Saunders E."/>
            <person name="Han C."/>
            <person name="Tapia R."/>
            <person name="Land M."/>
            <person name="Hauser L."/>
            <person name="Kyrpides N."/>
            <person name="Ivanova N."/>
            <person name="Pagani I."/>
            <person name="Nazina T."/>
            <person name="Ivanova A."/>
            <person name="Parshina S."/>
            <person name="Kuever J."/>
            <person name="Muyzer G."/>
            <person name="Plugge C."/>
            <person name="Stams A."/>
            <person name="Woyke T."/>
        </authorList>
    </citation>
    <scope>NUCLEOTIDE SEQUENCE [LARGE SCALE GENOMIC DNA]</scope>
    <source>
        <strain evidence="12">DSM 6115 / VKM B-1805 / 17</strain>
    </source>
</reference>
<dbReference type="InterPro" id="IPR010084">
    <property type="entry name" value="FabZ"/>
</dbReference>
<keyword evidence="7 10" id="KW-0443">Lipid metabolism</keyword>
<evidence type="ECO:0000256" key="10">
    <source>
        <dbReference type="HAMAP-Rule" id="MF_00406"/>
    </source>
</evidence>